<dbReference type="EMBL" id="PNBA02000008">
    <property type="protein sequence ID" value="KAG6416233.1"/>
    <property type="molecule type" value="Genomic_DNA"/>
</dbReference>
<proteinExistence type="predicted"/>
<comment type="caution">
    <text evidence="1">The sequence shown here is derived from an EMBL/GenBank/DDBJ whole genome shotgun (WGS) entry which is preliminary data.</text>
</comment>
<organism evidence="1">
    <name type="scientific">Salvia splendens</name>
    <name type="common">Scarlet sage</name>
    <dbReference type="NCBI Taxonomy" id="180675"/>
    <lineage>
        <taxon>Eukaryota</taxon>
        <taxon>Viridiplantae</taxon>
        <taxon>Streptophyta</taxon>
        <taxon>Embryophyta</taxon>
        <taxon>Tracheophyta</taxon>
        <taxon>Spermatophyta</taxon>
        <taxon>Magnoliopsida</taxon>
        <taxon>eudicotyledons</taxon>
        <taxon>Gunneridae</taxon>
        <taxon>Pentapetalae</taxon>
        <taxon>asterids</taxon>
        <taxon>lamiids</taxon>
        <taxon>Lamiales</taxon>
        <taxon>Lamiaceae</taxon>
        <taxon>Nepetoideae</taxon>
        <taxon>Mentheae</taxon>
        <taxon>Salviinae</taxon>
        <taxon>Salvia</taxon>
        <taxon>Salvia subgen. Calosphace</taxon>
        <taxon>core Calosphace</taxon>
    </lineage>
</organism>
<keyword evidence="2" id="KW-1185">Reference proteome</keyword>
<reference evidence="1" key="2">
    <citation type="submission" date="2020-08" db="EMBL/GenBank/DDBJ databases">
        <title>Plant Genome Project.</title>
        <authorList>
            <person name="Zhang R.-G."/>
        </authorList>
    </citation>
    <scope>NUCLEOTIDE SEQUENCE</scope>
    <source>
        <strain evidence="1">Huo1</strain>
        <tissue evidence="1">Leaf</tissue>
    </source>
</reference>
<gene>
    <name evidence="1" type="ORF">SASPL_123659</name>
</gene>
<sequence>MAKNVTGKQIMAYMGKPNQQLSRQHKATSEDMANTLKAGWFGKVGVPLLRRPPLQSEPPLPSMTGRC</sequence>
<name>A0A8X8ZTE2_SALSN</name>
<reference evidence="1" key="1">
    <citation type="submission" date="2018-01" db="EMBL/GenBank/DDBJ databases">
        <authorList>
            <person name="Mao J.F."/>
        </authorList>
    </citation>
    <scope>NUCLEOTIDE SEQUENCE</scope>
    <source>
        <strain evidence="1">Huo1</strain>
        <tissue evidence="1">Leaf</tissue>
    </source>
</reference>
<dbReference type="Proteomes" id="UP000298416">
    <property type="component" value="Unassembled WGS sequence"/>
</dbReference>
<evidence type="ECO:0000313" key="2">
    <source>
        <dbReference type="Proteomes" id="UP000298416"/>
    </source>
</evidence>
<accession>A0A8X8ZTE2</accession>
<evidence type="ECO:0000313" key="1">
    <source>
        <dbReference type="EMBL" id="KAG6416233.1"/>
    </source>
</evidence>
<dbReference type="AlphaFoldDB" id="A0A8X8ZTE2"/>
<protein>
    <submittedName>
        <fullName evidence="1">Uncharacterized protein</fullName>
    </submittedName>
</protein>